<dbReference type="HAMAP" id="MF_00272">
    <property type="entry name" value="GcvH"/>
    <property type="match status" value="1"/>
</dbReference>
<dbReference type="PANTHER" id="PTHR11715">
    <property type="entry name" value="GLYCINE CLEAVAGE SYSTEM H PROTEIN"/>
    <property type="match status" value="1"/>
</dbReference>
<comment type="function">
    <text evidence="3">The glycine cleavage system catalyzes the degradation of glycine. The H protein shuttles the methylamine group of glycine from the P protein to the T protein.</text>
</comment>
<evidence type="ECO:0000256" key="3">
    <source>
        <dbReference type="HAMAP-Rule" id="MF_00272"/>
    </source>
</evidence>
<evidence type="ECO:0000256" key="2">
    <source>
        <dbReference type="ARBA" id="ARBA00022823"/>
    </source>
</evidence>
<sequence>MKDLDQVELPENIRYTSEHVWLRMDGEAALVGISDFAQDQLGEIAFVDLPAEGAHFKAGEEFGTVESIKSVSSLYMPVSGTVRTVNSALEDAPTLVNVEPYTEGWMICITPDNPDDAAAMTDAAAYRALLADNA</sequence>
<evidence type="ECO:0000313" key="6">
    <source>
        <dbReference type="EMBL" id="SFW56622.1"/>
    </source>
</evidence>
<proteinExistence type="inferred from homology"/>
<dbReference type="InterPro" id="IPR000089">
    <property type="entry name" value="Biotin_lipoyl"/>
</dbReference>
<dbReference type="InterPro" id="IPR011053">
    <property type="entry name" value="Single_hybrid_motif"/>
</dbReference>
<keyword evidence="2 3" id="KW-0450">Lipoyl</keyword>
<dbReference type="NCBIfam" id="NF002270">
    <property type="entry name" value="PRK01202.1"/>
    <property type="match status" value="1"/>
</dbReference>
<evidence type="ECO:0000313" key="7">
    <source>
        <dbReference type="Proteomes" id="UP000182680"/>
    </source>
</evidence>
<evidence type="ECO:0000259" key="5">
    <source>
        <dbReference type="PROSITE" id="PS50968"/>
    </source>
</evidence>
<dbReference type="CDD" id="cd06848">
    <property type="entry name" value="GCS_H"/>
    <property type="match status" value="1"/>
</dbReference>
<comment type="caution">
    <text evidence="6">The sequence shown here is derived from an EMBL/GenBank/DDBJ whole genome shotgun (WGS) entry which is preliminary data.</text>
</comment>
<dbReference type="Gene3D" id="2.40.50.100">
    <property type="match status" value="1"/>
</dbReference>
<reference evidence="7" key="1">
    <citation type="submission" date="2016-11" db="EMBL/GenBank/DDBJ databases">
        <authorList>
            <person name="Jaros S."/>
            <person name="Januszkiewicz K."/>
            <person name="Wedrychowicz H."/>
        </authorList>
    </citation>
    <scope>NUCLEOTIDE SEQUENCE [LARGE SCALE GENOMIC DNA]</scope>
    <source>
        <strain evidence="7">DSM 7057</strain>
    </source>
</reference>
<dbReference type="AlphaFoldDB" id="A0AA94HU73"/>
<protein>
    <recommendedName>
        <fullName evidence="3">Glycine cleavage system H protein</fullName>
    </recommendedName>
</protein>
<dbReference type="OMA" id="GPCLPWP"/>
<organism evidence="6 7">
    <name type="scientific">Desulfovibrio desulfuricans</name>
    <dbReference type="NCBI Taxonomy" id="876"/>
    <lineage>
        <taxon>Bacteria</taxon>
        <taxon>Pseudomonadati</taxon>
        <taxon>Thermodesulfobacteriota</taxon>
        <taxon>Desulfovibrionia</taxon>
        <taxon>Desulfovibrionales</taxon>
        <taxon>Desulfovibrionaceae</taxon>
        <taxon>Desulfovibrio</taxon>
    </lineage>
</organism>
<dbReference type="PANTHER" id="PTHR11715:SF3">
    <property type="entry name" value="GLYCINE CLEAVAGE SYSTEM H PROTEIN-RELATED"/>
    <property type="match status" value="1"/>
</dbReference>
<comment type="cofactor">
    <cofactor evidence="3">
        <name>(R)-lipoate</name>
        <dbReference type="ChEBI" id="CHEBI:83088"/>
    </cofactor>
    <text evidence="3">Binds 1 lipoyl cofactor covalently.</text>
</comment>
<dbReference type="InterPro" id="IPR003016">
    <property type="entry name" value="2-oxoA_DH_lipoyl-BS"/>
</dbReference>
<dbReference type="InterPro" id="IPR017453">
    <property type="entry name" value="GCV_H_sub"/>
</dbReference>
<dbReference type="Proteomes" id="UP000182680">
    <property type="component" value="Unassembled WGS sequence"/>
</dbReference>
<evidence type="ECO:0000256" key="1">
    <source>
        <dbReference type="ARBA" id="ARBA00009249"/>
    </source>
</evidence>
<dbReference type="InterPro" id="IPR002930">
    <property type="entry name" value="GCV_H"/>
</dbReference>
<dbReference type="InterPro" id="IPR033753">
    <property type="entry name" value="GCV_H/Fam206"/>
</dbReference>
<dbReference type="GO" id="GO:0009249">
    <property type="term" value="P:protein lipoylation"/>
    <property type="evidence" value="ECO:0007669"/>
    <property type="project" value="TreeGrafter"/>
</dbReference>
<accession>A0AA94HU73</accession>
<dbReference type="PROSITE" id="PS50968">
    <property type="entry name" value="BIOTINYL_LIPOYL"/>
    <property type="match status" value="1"/>
</dbReference>
<dbReference type="EMBL" id="FPIW01000034">
    <property type="protein sequence ID" value="SFW56622.1"/>
    <property type="molecule type" value="Genomic_DNA"/>
</dbReference>
<evidence type="ECO:0000256" key="4">
    <source>
        <dbReference type="PIRSR" id="PIRSR617453-50"/>
    </source>
</evidence>
<dbReference type="NCBIfam" id="TIGR00527">
    <property type="entry name" value="gcvH"/>
    <property type="match status" value="1"/>
</dbReference>
<dbReference type="RefSeq" id="WP_015939347.1">
    <property type="nucleotide sequence ID" value="NZ_FPIW01000034.1"/>
</dbReference>
<dbReference type="GO" id="GO:0005829">
    <property type="term" value="C:cytosol"/>
    <property type="evidence" value="ECO:0007669"/>
    <property type="project" value="TreeGrafter"/>
</dbReference>
<dbReference type="GO" id="GO:0005960">
    <property type="term" value="C:glycine cleavage complex"/>
    <property type="evidence" value="ECO:0007669"/>
    <property type="project" value="InterPro"/>
</dbReference>
<comment type="similarity">
    <text evidence="1 3">Belongs to the GcvH family.</text>
</comment>
<dbReference type="Pfam" id="PF01597">
    <property type="entry name" value="GCV_H"/>
    <property type="match status" value="1"/>
</dbReference>
<dbReference type="GO" id="GO:0019464">
    <property type="term" value="P:glycine decarboxylation via glycine cleavage system"/>
    <property type="evidence" value="ECO:0007669"/>
    <property type="project" value="UniProtKB-UniRule"/>
</dbReference>
<feature type="modified residue" description="N6-lipoyllysine" evidence="3 4">
    <location>
        <position position="69"/>
    </location>
</feature>
<gene>
    <name evidence="3" type="primary">gcvH</name>
    <name evidence="6" type="ORF">SAMN02910291_01866</name>
</gene>
<comment type="subunit">
    <text evidence="3">The glycine cleavage system is composed of four proteins: P, T, L and H.</text>
</comment>
<dbReference type="PROSITE" id="PS00189">
    <property type="entry name" value="LIPOYL"/>
    <property type="match status" value="1"/>
</dbReference>
<dbReference type="SUPFAM" id="SSF51230">
    <property type="entry name" value="Single hybrid motif"/>
    <property type="match status" value="1"/>
</dbReference>
<feature type="domain" description="Lipoyl-binding" evidence="5">
    <location>
        <begin position="28"/>
        <end position="110"/>
    </location>
</feature>
<name>A0AA94HU73_DESDE</name>